<dbReference type="PROSITE" id="PS00086">
    <property type="entry name" value="CYTOCHROME_P450"/>
    <property type="match status" value="1"/>
</dbReference>
<evidence type="ECO:0000256" key="3">
    <source>
        <dbReference type="ARBA" id="ARBA00004406"/>
    </source>
</evidence>
<evidence type="ECO:0000256" key="13">
    <source>
        <dbReference type="ARBA" id="ARBA00047827"/>
    </source>
</evidence>
<gene>
    <name evidence="18" type="ORF">H920_17986</name>
</gene>
<comment type="function">
    <text evidence="16">Cytochromes P450 are a group of heme-thiolate monooxygenases. In liver microsomes, this enzyme is involved in an NADPH-dependent electron transport pathway. It oxidizes a variety of structurally unrelated compounds, including steroids, fatty acids, and xenobiotics.</text>
</comment>
<dbReference type="PANTHER" id="PTHR24302">
    <property type="entry name" value="CYTOCHROME P450 FAMILY 3"/>
    <property type="match status" value="1"/>
</dbReference>
<dbReference type="GO" id="GO:0008202">
    <property type="term" value="P:steroid metabolic process"/>
    <property type="evidence" value="ECO:0007669"/>
    <property type="project" value="TreeGrafter"/>
</dbReference>
<feature type="transmembrane region" description="Helical" evidence="17">
    <location>
        <begin position="12"/>
        <end position="33"/>
    </location>
</feature>
<keyword evidence="11 15" id="KW-0503">Monooxygenase</keyword>
<keyword evidence="9 15" id="KW-0560">Oxidoreductase</keyword>
<evidence type="ECO:0000256" key="17">
    <source>
        <dbReference type="SAM" id="Phobius"/>
    </source>
</evidence>
<sequence>MDLIPNYSMETRVLLAICLVLLYLYGTSSHGLFKKLGIPGPKPLPFFGTILSYRKGFWVFDTNCYIKYRKMWGFYDGQQPVLAITDPDMIKTVLVKECYSAFTNRRSFGPVGFMKKAISISKDEEWKRIRTLLSPAFTTGKLKEMFPIIEQYGDVLVKNLRQEAKKGEPVSMKDIFGAYSMDVITGTSFGVNVDSLNNPEDLFVGKVKKLLKFGIFDPLFLLIILFPFLTPVLEALNISMFPRDVTDFLKISVERMKESRLKEKQKHRVDFLQLMINSQNSKDAESHKALTDLEIVAQSIIFIFGGYETTSSALSFVMYELATHPDVQKKLQQEIDTILPNKTPATYEALAQMEYLDMVVNETLRLYPITGRLERACKKDVKINEVVIPKGSLVLIPIYALHRDPKYWKDPEEFHPERFSKKNKGNIDPYIYMPFGAGPRNCIGMRFALMNMKLALIRVLQNFSFQTCKETQVIFVTLHEDLLPFLKSEGYYVGGSQKSNNMTNGNWVKN</sequence>
<keyword evidence="10 14" id="KW-0408">Iron</keyword>
<dbReference type="InterPro" id="IPR002402">
    <property type="entry name" value="Cyt_P450_E_grp-II"/>
</dbReference>
<evidence type="ECO:0000256" key="1">
    <source>
        <dbReference type="ARBA" id="ARBA00001971"/>
    </source>
</evidence>
<dbReference type="InterPro" id="IPR017972">
    <property type="entry name" value="Cyt_P450_CS"/>
</dbReference>
<evidence type="ECO:0000256" key="6">
    <source>
        <dbReference type="ARBA" id="ARBA00022723"/>
    </source>
</evidence>
<evidence type="ECO:0000256" key="11">
    <source>
        <dbReference type="ARBA" id="ARBA00023033"/>
    </source>
</evidence>
<dbReference type="PANTHER" id="PTHR24302:SF38">
    <property type="entry name" value="CYTOCHROME P450 3A5"/>
    <property type="match status" value="1"/>
</dbReference>
<evidence type="ECO:0000256" key="4">
    <source>
        <dbReference type="ARBA" id="ARBA00010617"/>
    </source>
</evidence>
<comment type="subcellular location">
    <subcellularLocation>
        <location evidence="3 16">Endoplasmic reticulum membrane</location>
        <topology evidence="3">Peripheral membrane protein</topology>
    </subcellularLocation>
    <subcellularLocation>
        <location evidence="2 16">Microsome membrane</location>
        <topology evidence="2">Peripheral membrane protein</topology>
    </subcellularLocation>
</comment>
<organism evidence="18 19">
    <name type="scientific">Fukomys damarensis</name>
    <name type="common">Damaraland mole rat</name>
    <name type="synonym">Cryptomys damarensis</name>
    <dbReference type="NCBI Taxonomy" id="885580"/>
    <lineage>
        <taxon>Eukaryota</taxon>
        <taxon>Metazoa</taxon>
        <taxon>Chordata</taxon>
        <taxon>Craniata</taxon>
        <taxon>Vertebrata</taxon>
        <taxon>Euteleostomi</taxon>
        <taxon>Mammalia</taxon>
        <taxon>Eutheria</taxon>
        <taxon>Euarchontoglires</taxon>
        <taxon>Glires</taxon>
        <taxon>Rodentia</taxon>
        <taxon>Hystricomorpha</taxon>
        <taxon>Bathyergidae</taxon>
        <taxon>Fukomys</taxon>
    </lineage>
</organism>
<dbReference type="PRINTS" id="PR00385">
    <property type="entry name" value="P450"/>
</dbReference>
<keyword evidence="5 14" id="KW-0349">Heme</keyword>
<dbReference type="Proteomes" id="UP000028990">
    <property type="component" value="Unassembled WGS sequence"/>
</dbReference>
<keyword evidence="12 17" id="KW-0472">Membrane</keyword>
<dbReference type="InterPro" id="IPR036396">
    <property type="entry name" value="Cyt_P450_sf"/>
</dbReference>
<evidence type="ECO:0000256" key="2">
    <source>
        <dbReference type="ARBA" id="ARBA00004174"/>
    </source>
</evidence>
<dbReference type="eggNOG" id="KOG0158">
    <property type="taxonomic scope" value="Eukaryota"/>
</dbReference>
<dbReference type="PRINTS" id="PR01689">
    <property type="entry name" value="EP450IICYP3A"/>
</dbReference>
<feature type="binding site" description="axial binding residue" evidence="14">
    <location>
        <position position="442"/>
    </location>
    <ligand>
        <name>heme</name>
        <dbReference type="ChEBI" id="CHEBI:30413"/>
    </ligand>
    <ligandPart>
        <name>Fe</name>
        <dbReference type="ChEBI" id="CHEBI:18248"/>
    </ligandPart>
</feature>
<evidence type="ECO:0000256" key="7">
    <source>
        <dbReference type="ARBA" id="ARBA00022824"/>
    </source>
</evidence>
<keyword evidence="19" id="KW-1185">Reference proteome</keyword>
<dbReference type="InterPro" id="IPR050705">
    <property type="entry name" value="Cytochrome_P450_3A"/>
</dbReference>
<keyword evidence="17" id="KW-1133">Transmembrane helix</keyword>
<dbReference type="GO" id="GO:0016712">
    <property type="term" value="F:oxidoreductase activity, acting on paired donors, with incorporation or reduction of molecular oxygen, reduced flavin or flavoprotein as one donor, and incorporation of one atom of oxygen"/>
    <property type="evidence" value="ECO:0007669"/>
    <property type="project" value="UniProtKB-EC"/>
</dbReference>
<evidence type="ECO:0000256" key="15">
    <source>
        <dbReference type="RuleBase" id="RU000461"/>
    </source>
</evidence>
<dbReference type="Pfam" id="PF00067">
    <property type="entry name" value="p450"/>
    <property type="match status" value="1"/>
</dbReference>
<dbReference type="FunFam" id="1.10.630.10:FF:000096">
    <property type="entry name" value="Cytochrome P450 3A4"/>
    <property type="match status" value="1"/>
</dbReference>
<comment type="cofactor">
    <cofactor evidence="1 14 16">
        <name>heme</name>
        <dbReference type="ChEBI" id="CHEBI:30413"/>
    </cofactor>
</comment>
<evidence type="ECO:0000256" key="12">
    <source>
        <dbReference type="ARBA" id="ARBA00023136"/>
    </source>
</evidence>
<dbReference type="PRINTS" id="PR00464">
    <property type="entry name" value="EP450II"/>
</dbReference>
<evidence type="ECO:0000256" key="5">
    <source>
        <dbReference type="ARBA" id="ARBA00022617"/>
    </source>
</evidence>
<reference evidence="18 19" key="1">
    <citation type="submission" date="2013-11" db="EMBL/GenBank/DDBJ databases">
        <title>The Damaraland mole rat (Fukomys damarensis) genome and evolution of African mole rats.</title>
        <authorList>
            <person name="Gladyshev V.N."/>
            <person name="Fang X."/>
        </authorList>
    </citation>
    <scope>NUCLEOTIDE SEQUENCE [LARGE SCALE GENOMIC DNA]</scope>
    <source>
        <tissue evidence="18">Liver</tissue>
    </source>
</reference>
<dbReference type="EC" id="1.14.14.-" evidence="16"/>
<keyword evidence="17" id="KW-0812">Transmembrane</keyword>
<dbReference type="SUPFAM" id="SSF48264">
    <property type="entry name" value="Cytochrome P450"/>
    <property type="match status" value="1"/>
</dbReference>
<dbReference type="GO" id="GO:0020037">
    <property type="term" value="F:heme binding"/>
    <property type="evidence" value="ECO:0007669"/>
    <property type="project" value="UniProtKB-UniRule"/>
</dbReference>
<dbReference type="EMBL" id="KN124686">
    <property type="protein sequence ID" value="KFO20600.1"/>
    <property type="molecule type" value="Genomic_DNA"/>
</dbReference>
<dbReference type="GO" id="GO:0005506">
    <property type="term" value="F:iron ion binding"/>
    <property type="evidence" value="ECO:0007669"/>
    <property type="project" value="UniProtKB-UniRule"/>
</dbReference>
<comment type="catalytic activity">
    <reaction evidence="13 16">
        <text>an organic molecule + reduced [NADPH--hemoprotein reductase] + O2 = an alcohol + oxidized [NADPH--hemoprotein reductase] + H2O + H(+)</text>
        <dbReference type="Rhea" id="RHEA:17149"/>
        <dbReference type="Rhea" id="RHEA-COMP:11964"/>
        <dbReference type="Rhea" id="RHEA-COMP:11965"/>
        <dbReference type="ChEBI" id="CHEBI:15377"/>
        <dbReference type="ChEBI" id="CHEBI:15378"/>
        <dbReference type="ChEBI" id="CHEBI:15379"/>
        <dbReference type="ChEBI" id="CHEBI:30879"/>
        <dbReference type="ChEBI" id="CHEBI:57618"/>
        <dbReference type="ChEBI" id="CHEBI:58210"/>
        <dbReference type="ChEBI" id="CHEBI:142491"/>
        <dbReference type="EC" id="1.14.14.1"/>
    </reaction>
</comment>
<protein>
    <recommendedName>
        <fullName evidence="16">Cytochrome P450 3A</fullName>
        <ecNumber evidence="16">1.14.14.-</ecNumber>
    </recommendedName>
</protein>
<comment type="similarity">
    <text evidence="4 15">Belongs to the cytochrome P450 family.</text>
</comment>
<evidence type="ECO:0000256" key="10">
    <source>
        <dbReference type="ARBA" id="ARBA00023004"/>
    </source>
</evidence>
<evidence type="ECO:0000256" key="16">
    <source>
        <dbReference type="RuleBase" id="RU368049"/>
    </source>
</evidence>
<dbReference type="GO" id="GO:0050649">
    <property type="term" value="F:testosterone 6-beta-hydroxylase activity"/>
    <property type="evidence" value="ECO:0007669"/>
    <property type="project" value="TreeGrafter"/>
</dbReference>
<dbReference type="STRING" id="885580.ENSFDAP00000001949"/>
<keyword evidence="6 14" id="KW-0479">Metal-binding</keyword>
<keyword evidence="7 16" id="KW-0256">Endoplasmic reticulum</keyword>
<evidence type="ECO:0000256" key="8">
    <source>
        <dbReference type="ARBA" id="ARBA00022848"/>
    </source>
</evidence>
<evidence type="ECO:0000313" key="18">
    <source>
        <dbReference type="EMBL" id="KFO20600.1"/>
    </source>
</evidence>
<keyword evidence="8 16" id="KW-0492">Microsome</keyword>
<dbReference type="GO" id="GO:0070989">
    <property type="term" value="P:oxidative demethylation"/>
    <property type="evidence" value="ECO:0007669"/>
    <property type="project" value="TreeGrafter"/>
</dbReference>
<name>A0A091CSY9_FUKDA</name>
<evidence type="ECO:0000313" key="19">
    <source>
        <dbReference type="Proteomes" id="UP000028990"/>
    </source>
</evidence>
<proteinExistence type="inferred from homology"/>
<dbReference type="GO" id="GO:0005789">
    <property type="term" value="C:endoplasmic reticulum membrane"/>
    <property type="evidence" value="ECO:0007669"/>
    <property type="project" value="UniProtKB-SubCell"/>
</dbReference>
<dbReference type="InterPro" id="IPR008072">
    <property type="entry name" value="Cyt_P450_E_CYP3A"/>
</dbReference>
<dbReference type="InterPro" id="IPR001128">
    <property type="entry name" value="Cyt_P450"/>
</dbReference>
<dbReference type="AlphaFoldDB" id="A0A091CSY9"/>
<evidence type="ECO:0000256" key="14">
    <source>
        <dbReference type="PIRSR" id="PIRSR602402-1"/>
    </source>
</evidence>
<dbReference type="CDD" id="cd20650">
    <property type="entry name" value="CYP3A"/>
    <property type="match status" value="1"/>
</dbReference>
<evidence type="ECO:0000256" key="9">
    <source>
        <dbReference type="ARBA" id="ARBA00023002"/>
    </source>
</evidence>
<dbReference type="Gene3D" id="1.10.630.10">
    <property type="entry name" value="Cytochrome P450"/>
    <property type="match status" value="1"/>
</dbReference>
<accession>A0A091CSY9</accession>